<proteinExistence type="predicted"/>
<gene>
    <name evidence="3" type="ORF">ODE01S_23430</name>
</gene>
<dbReference type="Pfam" id="PF12849">
    <property type="entry name" value="PBP_like_2"/>
    <property type="match status" value="1"/>
</dbReference>
<sequence length="273" mass="29295">MKKLFALGLLLGAALAAAPLRLATTTSVNDSGLLEAILPGFTRETGIAVQVIAVGTGQALAIAGRGDADAVLVHAPDLEARFLREGKGVAHACIAYNNFVIAGPAADPARVGAAADALDAMRRIYAAGATFVSRGDNSGTYHRERALWRAAGLDPTGRPWYLESGSGMGATLTLAAEKRAYTLTDLGTFLFMQDKVDLAALFDRPDPRMLNQYGYMVVNPERFPGANREAAYRLRAYLLREDVQRAIGAYLKDRFGRSLFTPLYGRCKVEVSP</sequence>
<dbReference type="PANTHER" id="PTHR37945:SF1">
    <property type="entry name" value="EXTRACELLULAR TUNGSTATE BINDING PROTEIN"/>
    <property type="match status" value="1"/>
</dbReference>
<dbReference type="Proteomes" id="UP000321827">
    <property type="component" value="Unassembled WGS sequence"/>
</dbReference>
<dbReference type="AlphaFoldDB" id="A0A511RMM4"/>
<evidence type="ECO:0000313" key="3">
    <source>
        <dbReference type="EMBL" id="GEM90909.1"/>
    </source>
</evidence>
<reference evidence="3 4" key="1">
    <citation type="submission" date="2019-07" db="EMBL/GenBank/DDBJ databases">
        <title>Whole genome shotgun sequence of Oceanithermus desulfurans NBRC 100063.</title>
        <authorList>
            <person name="Hosoyama A."/>
            <person name="Uohara A."/>
            <person name="Ohji S."/>
            <person name="Ichikawa N."/>
        </authorList>
    </citation>
    <scope>NUCLEOTIDE SEQUENCE [LARGE SCALE GENOMIC DNA]</scope>
    <source>
        <strain evidence="3 4">NBRC 100063</strain>
    </source>
</reference>
<dbReference type="SUPFAM" id="SSF53850">
    <property type="entry name" value="Periplasmic binding protein-like II"/>
    <property type="match status" value="1"/>
</dbReference>
<feature type="chain" id="PRO_5021771166" evidence="1">
    <location>
        <begin position="24"/>
        <end position="273"/>
    </location>
</feature>
<comment type="caution">
    <text evidence="3">The sequence shown here is derived from an EMBL/GenBank/DDBJ whole genome shotgun (WGS) entry which is preliminary data.</text>
</comment>
<dbReference type="RefSeq" id="WP_147149090.1">
    <property type="nucleotide sequence ID" value="NZ_BJXN01000028.1"/>
</dbReference>
<dbReference type="Gene3D" id="3.40.190.10">
    <property type="entry name" value="Periplasmic binding protein-like II"/>
    <property type="match status" value="2"/>
</dbReference>
<protein>
    <submittedName>
        <fullName evidence="3">ABC transporter substrate-binding protein</fullName>
    </submittedName>
</protein>
<evidence type="ECO:0000259" key="2">
    <source>
        <dbReference type="Pfam" id="PF12849"/>
    </source>
</evidence>
<dbReference type="PANTHER" id="PTHR37945">
    <property type="entry name" value="EXTRACELLULAR TUNGSTATE BINDING PROTEIN"/>
    <property type="match status" value="1"/>
</dbReference>
<accession>A0A511RMM4</accession>
<dbReference type="InterPro" id="IPR024370">
    <property type="entry name" value="PBP_domain"/>
</dbReference>
<name>A0A511RMM4_9DEIN</name>
<feature type="signal peptide" evidence="1">
    <location>
        <begin position="1"/>
        <end position="23"/>
    </location>
</feature>
<dbReference type="InterPro" id="IPR052738">
    <property type="entry name" value="ABC-Tungstate_binding"/>
</dbReference>
<dbReference type="EMBL" id="BJXN01000028">
    <property type="protein sequence ID" value="GEM90909.1"/>
    <property type="molecule type" value="Genomic_DNA"/>
</dbReference>
<keyword evidence="1" id="KW-0732">Signal</keyword>
<evidence type="ECO:0000313" key="4">
    <source>
        <dbReference type="Proteomes" id="UP000321827"/>
    </source>
</evidence>
<organism evidence="3 4">
    <name type="scientific">Oceanithermus desulfurans NBRC 100063</name>
    <dbReference type="NCBI Taxonomy" id="1227550"/>
    <lineage>
        <taxon>Bacteria</taxon>
        <taxon>Thermotogati</taxon>
        <taxon>Deinococcota</taxon>
        <taxon>Deinococci</taxon>
        <taxon>Thermales</taxon>
        <taxon>Thermaceae</taxon>
        <taxon>Oceanithermus</taxon>
    </lineage>
</organism>
<dbReference type="OrthoDB" id="186379at2"/>
<feature type="domain" description="PBP" evidence="2">
    <location>
        <begin position="22"/>
        <end position="228"/>
    </location>
</feature>
<evidence type="ECO:0000256" key="1">
    <source>
        <dbReference type="SAM" id="SignalP"/>
    </source>
</evidence>